<keyword evidence="7 9" id="KW-0573">Peptidoglycan synthesis</keyword>
<evidence type="ECO:0000256" key="9">
    <source>
        <dbReference type="PROSITE-ProRule" id="PRU01373"/>
    </source>
</evidence>
<keyword evidence="5" id="KW-0378">Hydrolase</keyword>
<dbReference type="InterPro" id="IPR050979">
    <property type="entry name" value="LD-transpeptidase"/>
</dbReference>
<sequence length="239" mass="26560">MHRGLPTELFPARTFLDDDCGPRRSTAAWIDRRAFLALTALTPLIAGPALAAPARRQAPLAEPLETEAPTLEALLDAEGRIPVDDVVIPPAFRRQVVAYDGSEEPGTVVVRTRHRFLYLVMENGEALRYGCGIGRQGFSWSGRANVGAKQIWPDWYPPQEMRDRQPELPEFMPGGPDNPLGARALYLYKNNRDTLYRIHGTREARSIGRAVSSGCVRLMNDDIIDLYDRVPLGTPVVVT</sequence>
<dbReference type="PROSITE" id="PS52029">
    <property type="entry name" value="LD_TPASE"/>
    <property type="match status" value="1"/>
</dbReference>
<evidence type="ECO:0000256" key="2">
    <source>
        <dbReference type="ARBA" id="ARBA00005992"/>
    </source>
</evidence>
<dbReference type="RefSeq" id="WP_283739826.1">
    <property type="nucleotide sequence ID" value="NZ_JASJEV010000003.1"/>
</dbReference>
<evidence type="ECO:0000256" key="4">
    <source>
        <dbReference type="ARBA" id="ARBA00022679"/>
    </source>
</evidence>
<dbReference type="PANTHER" id="PTHR30582:SF24">
    <property type="entry name" value="L,D-TRANSPEPTIDASE ERFK_SRFK-RELATED"/>
    <property type="match status" value="1"/>
</dbReference>
<accession>A0ABT7AEP6</accession>
<feature type="active site" description="Nucleophile" evidence="9">
    <location>
        <position position="215"/>
    </location>
</feature>
<evidence type="ECO:0000313" key="11">
    <source>
        <dbReference type="EMBL" id="MDJ1157830.1"/>
    </source>
</evidence>
<evidence type="ECO:0000259" key="10">
    <source>
        <dbReference type="PROSITE" id="PS52029"/>
    </source>
</evidence>
<comment type="similarity">
    <text evidence="2">Belongs to the YkuD family.</text>
</comment>
<keyword evidence="8 9" id="KW-0961">Cell wall biogenesis/degradation</keyword>
<proteinExistence type="inferred from homology"/>
<keyword evidence="6 9" id="KW-0133">Cell shape</keyword>
<dbReference type="CDD" id="cd16913">
    <property type="entry name" value="YkuD_like"/>
    <property type="match status" value="1"/>
</dbReference>
<comment type="pathway">
    <text evidence="1 9">Cell wall biogenesis; peptidoglycan biosynthesis.</text>
</comment>
<gene>
    <name evidence="11" type="ORF">QNA08_06245</name>
</gene>
<feature type="active site" description="Proton donor/acceptor" evidence="9">
    <location>
        <position position="199"/>
    </location>
</feature>
<dbReference type="EC" id="2.3.2.-" evidence="11"/>
<comment type="caution">
    <text evidence="11">The sequence shown here is derived from an EMBL/GenBank/DDBJ whole genome shotgun (WGS) entry which is preliminary data.</text>
</comment>
<dbReference type="SUPFAM" id="SSF141523">
    <property type="entry name" value="L,D-transpeptidase catalytic domain-like"/>
    <property type="match status" value="1"/>
</dbReference>
<reference evidence="11 12" key="1">
    <citation type="submission" date="2023-05" db="EMBL/GenBank/DDBJ databases">
        <title>Chelatococcus sp. nov., a moderately thermophilic bacterium isolated from hot spring microbial mat.</title>
        <authorList>
            <person name="Hu C.-J."/>
            <person name="Li W.-J."/>
        </authorList>
    </citation>
    <scope>NUCLEOTIDE SEQUENCE [LARGE SCALE GENOMIC DNA]</scope>
    <source>
        <strain evidence="11 12">SYSU G07232</strain>
    </source>
</reference>
<evidence type="ECO:0000313" key="12">
    <source>
        <dbReference type="Proteomes" id="UP001321492"/>
    </source>
</evidence>
<keyword evidence="3" id="KW-0328">Glycosyltransferase</keyword>
<dbReference type="EMBL" id="JASJEV010000003">
    <property type="protein sequence ID" value="MDJ1157830.1"/>
    <property type="molecule type" value="Genomic_DNA"/>
</dbReference>
<organism evidence="11 12">
    <name type="scientific">Chelatococcus albus</name>
    <dbReference type="NCBI Taxonomy" id="3047466"/>
    <lineage>
        <taxon>Bacteria</taxon>
        <taxon>Pseudomonadati</taxon>
        <taxon>Pseudomonadota</taxon>
        <taxon>Alphaproteobacteria</taxon>
        <taxon>Hyphomicrobiales</taxon>
        <taxon>Chelatococcaceae</taxon>
        <taxon>Chelatococcus</taxon>
    </lineage>
</organism>
<evidence type="ECO:0000256" key="7">
    <source>
        <dbReference type="ARBA" id="ARBA00022984"/>
    </source>
</evidence>
<evidence type="ECO:0000256" key="1">
    <source>
        <dbReference type="ARBA" id="ARBA00004752"/>
    </source>
</evidence>
<name>A0ABT7AEP6_9HYPH</name>
<protein>
    <submittedName>
        <fullName evidence="11">L,D-transpeptidase</fullName>
        <ecNumber evidence="11">2.3.2.-</ecNumber>
    </submittedName>
</protein>
<evidence type="ECO:0000256" key="6">
    <source>
        <dbReference type="ARBA" id="ARBA00022960"/>
    </source>
</evidence>
<dbReference type="InterPro" id="IPR005490">
    <property type="entry name" value="LD_TPept_cat_dom"/>
</dbReference>
<dbReference type="Pfam" id="PF03734">
    <property type="entry name" value="YkuD"/>
    <property type="match status" value="1"/>
</dbReference>
<dbReference type="GO" id="GO:0016746">
    <property type="term" value="F:acyltransferase activity"/>
    <property type="evidence" value="ECO:0007669"/>
    <property type="project" value="UniProtKB-KW"/>
</dbReference>
<dbReference type="InterPro" id="IPR038063">
    <property type="entry name" value="Transpep_catalytic_dom"/>
</dbReference>
<evidence type="ECO:0000256" key="8">
    <source>
        <dbReference type="ARBA" id="ARBA00023316"/>
    </source>
</evidence>
<dbReference type="Gene3D" id="2.40.440.10">
    <property type="entry name" value="L,D-transpeptidase catalytic domain-like"/>
    <property type="match status" value="1"/>
</dbReference>
<dbReference type="PANTHER" id="PTHR30582">
    <property type="entry name" value="L,D-TRANSPEPTIDASE"/>
    <property type="match status" value="1"/>
</dbReference>
<feature type="domain" description="L,D-TPase catalytic" evidence="10">
    <location>
        <begin position="106"/>
        <end position="239"/>
    </location>
</feature>
<keyword evidence="12" id="KW-1185">Reference proteome</keyword>
<evidence type="ECO:0000256" key="5">
    <source>
        <dbReference type="ARBA" id="ARBA00022801"/>
    </source>
</evidence>
<keyword evidence="4 11" id="KW-0808">Transferase</keyword>
<keyword evidence="11" id="KW-0012">Acyltransferase</keyword>
<dbReference type="Proteomes" id="UP001321492">
    <property type="component" value="Unassembled WGS sequence"/>
</dbReference>
<evidence type="ECO:0000256" key="3">
    <source>
        <dbReference type="ARBA" id="ARBA00022676"/>
    </source>
</evidence>